<gene>
    <name evidence="1" type="ORF">D9619_010273</name>
</gene>
<organism evidence="1 2">
    <name type="scientific">Psilocybe cf. subviscida</name>
    <dbReference type="NCBI Taxonomy" id="2480587"/>
    <lineage>
        <taxon>Eukaryota</taxon>
        <taxon>Fungi</taxon>
        <taxon>Dikarya</taxon>
        <taxon>Basidiomycota</taxon>
        <taxon>Agaricomycotina</taxon>
        <taxon>Agaricomycetes</taxon>
        <taxon>Agaricomycetidae</taxon>
        <taxon>Agaricales</taxon>
        <taxon>Agaricineae</taxon>
        <taxon>Strophariaceae</taxon>
        <taxon>Psilocybe</taxon>
    </lineage>
</organism>
<evidence type="ECO:0000313" key="1">
    <source>
        <dbReference type="EMBL" id="KAF5310199.1"/>
    </source>
</evidence>
<dbReference type="Proteomes" id="UP000567179">
    <property type="component" value="Unassembled WGS sequence"/>
</dbReference>
<dbReference type="EMBL" id="JAACJJ010000058">
    <property type="protein sequence ID" value="KAF5310199.1"/>
    <property type="molecule type" value="Genomic_DNA"/>
</dbReference>
<dbReference type="OrthoDB" id="2588098at2759"/>
<keyword evidence="2" id="KW-1185">Reference proteome</keyword>
<evidence type="ECO:0000313" key="2">
    <source>
        <dbReference type="Proteomes" id="UP000567179"/>
    </source>
</evidence>
<comment type="caution">
    <text evidence="1">The sequence shown here is derived from an EMBL/GenBank/DDBJ whole genome shotgun (WGS) entry which is preliminary data.</text>
</comment>
<sequence>MGQYWLLFNLDKSEYSECGGAKMGELFYNVSETWILNLLLSGQPNHDVWGGDRIVLLGDYSQALPPNTVADDDSAVLKKCVATDQSKSSQGICAYDTLRKYGKEKTRVTRTSSLLHPDTVYALRSHEKKEYVRRDVVRDYRKFPESCSPGLAQALFTLVGWSEDPSAALMYNDDDYIPASGGTTVPLHRGAWAGNRIDIVALTDEVQKSFDEEGWVDISEEKARHVSDVYACDDY</sequence>
<name>A0A8H5ERZ9_9AGAR</name>
<dbReference type="AlphaFoldDB" id="A0A8H5ERZ9"/>
<reference evidence="1 2" key="1">
    <citation type="journal article" date="2020" name="ISME J.">
        <title>Uncovering the hidden diversity of litter-decomposition mechanisms in mushroom-forming fungi.</title>
        <authorList>
            <person name="Floudas D."/>
            <person name="Bentzer J."/>
            <person name="Ahren D."/>
            <person name="Johansson T."/>
            <person name="Persson P."/>
            <person name="Tunlid A."/>
        </authorList>
    </citation>
    <scope>NUCLEOTIDE SEQUENCE [LARGE SCALE GENOMIC DNA]</scope>
    <source>
        <strain evidence="1 2">CBS 101986</strain>
    </source>
</reference>
<protein>
    <submittedName>
        <fullName evidence="1">Uncharacterized protein</fullName>
    </submittedName>
</protein>
<accession>A0A8H5ERZ9</accession>
<proteinExistence type="predicted"/>